<dbReference type="InterPro" id="IPR045584">
    <property type="entry name" value="Pilin-like"/>
</dbReference>
<dbReference type="GO" id="GO:0015627">
    <property type="term" value="C:type II protein secretion system complex"/>
    <property type="evidence" value="ECO:0007669"/>
    <property type="project" value="InterPro"/>
</dbReference>
<keyword evidence="8 11" id="KW-0472">Membrane</keyword>
<dbReference type="Pfam" id="PF12019">
    <property type="entry name" value="GspH"/>
    <property type="match status" value="1"/>
</dbReference>
<dbReference type="EMBL" id="PIQG01000002">
    <property type="protein sequence ID" value="RUO78348.1"/>
    <property type="molecule type" value="Genomic_DNA"/>
</dbReference>
<protein>
    <recommendedName>
        <fullName evidence="2">Type II secretion system protein H</fullName>
    </recommendedName>
    <alternativeName>
        <fullName evidence="10">General secretion pathway protein H</fullName>
    </alternativeName>
</protein>
<reference evidence="13 14" key="1">
    <citation type="journal article" date="2011" name="Front. Microbiol.">
        <title>Genomic signatures of strain selection and enhancement in Bacillus atrophaeus var. globigii, a historical biowarfare simulant.</title>
        <authorList>
            <person name="Gibbons H.S."/>
            <person name="Broomall S.M."/>
            <person name="McNew L.A."/>
            <person name="Daligault H."/>
            <person name="Chapman C."/>
            <person name="Bruce D."/>
            <person name="Karavis M."/>
            <person name="Krepps M."/>
            <person name="McGregor P.A."/>
            <person name="Hong C."/>
            <person name="Park K.H."/>
            <person name="Akmal A."/>
            <person name="Feldman A."/>
            <person name="Lin J.S."/>
            <person name="Chang W.E."/>
            <person name="Higgs B.W."/>
            <person name="Demirev P."/>
            <person name="Lindquist J."/>
            <person name="Liem A."/>
            <person name="Fochler E."/>
            <person name="Read T.D."/>
            <person name="Tapia R."/>
            <person name="Johnson S."/>
            <person name="Bishop-Lilly K.A."/>
            <person name="Detter C."/>
            <person name="Han C."/>
            <person name="Sozhamannan S."/>
            <person name="Rosenzweig C.N."/>
            <person name="Skowronski E.W."/>
        </authorList>
    </citation>
    <scope>NUCLEOTIDE SEQUENCE [LARGE SCALE GENOMIC DNA]</scope>
    <source>
        <strain evidence="13 14">PIT1</strain>
    </source>
</reference>
<keyword evidence="14" id="KW-1185">Reference proteome</keyword>
<evidence type="ECO:0000313" key="13">
    <source>
        <dbReference type="EMBL" id="RUO78348.1"/>
    </source>
</evidence>
<dbReference type="SUPFAM" id="SSF54523">
    <property type="entry name" value="Pili subunits"/>
    <property type="match status" value="1"/>
</dbReference>
<evidence type="ECO:0000256" key="8">
    <source>
        <dbReference type="ARBA" id="ARBA00023136"/>
    </source>
</evidence>
<feature type="transmembrane region" description="Helical" evidence="11">
    <location>
        <begin position="21"/>
        <end position="43"/>
    </location>
</feature>
<comment type="subcellular location">
    <subcellularLocation>
        <location evidence="1">Cell inner membrane</location>
        <topology evidence="1">Single-pass membrane protein</topology>
    </subcellularLocation>
</comment>
<evidence type="ECO:0000256" key="2">
    <source>
        <dbReference type="ARBA" id="ARBA00021549"/>
    </source>
</evidence>
<dbReference type="InterPro" id="IPR012902">
    <property type="entry name" value="N_methyl_site"/>
</dbReference>
<evidence type="ECO:0000256" key="10">
    <source>
        <dbReference type="ARBA" id="ARBA00030775"/>
    </source>
</evidence>
<name>A0A432ZK50_9GAMM</name>
<evidence type="ECO:0000256" key="3">
    <source>
        <dbReference type="ARBA" id="ARBA00022475"/>
    </source>
</evidence>
<evidence type="ECO:0000313" key="14">
    <source>
        <dbReference type="Proteomes" id="UP000288279"/>
    </source>
</evidence>
<proteinExistence type="inferred from homology"/>
<gene>
    <name evidence="13" type="ORF">CWI83_04780</name>
</gene>
<dbReference type="Pfam" id="PF07963">
    <property type="entry name" value="N_methyl"/>
    <property type="match status" value="1"/>
</dbReference>
<evidence type="ECO:0000256" key="5">
    <source>
        <dbReference type="ARBA" id="ARBA00022519"/>
    </source>
</evidence>
<dbReference type="PROSITE" id="PS00409">
    <property type="entry name" value="PROKAR_NTER_METHYL"/>
    <property type="match status" value="1"/>
</dbReference>
<dbReference type="InterPro" id="IPR022346">
    <property type="entry name" value="T2SS_GspH"/>
</dbReference>
<evidence type="ECO:0000256" key="4">
    <source>
        <dbReference type="ARBA" id="ARBA00022481"/>
    </source>
</evidence>
<dbReference type="GO" id="GO:0005886">
    <property type="term" value="C:plasma membrane"/>
    <property type="evidence" value="ECO:0007669"/>
    <property type="project" value="UniProtKB-SubCell"/>
</dbReference>
<sequence length="186" mass="20121">MRGLRLLNQKVRKPLHGGLTLLELLITLAILSIVLGAGVPTMLDLARETRLRGAAQETYGLLQYARSDALRAGEDRFVVWSVADGQWCAVVATTNNCNCFTDDCSIDSVLRQQQGSDFADINLPEANFAAGAYTRFDGLRGLANGNAGSVRYQLAINGGPELRVVVSALGRLRYCRVGDISGYPEC</sequence>
<accession>A0A432ZK50</accession>
<evidence type="ECO:0000256" key="1">
    <source>
        <dbReference type="ARBA" id="ARBA00004377"/>
    </source>
</evidence>
<dbReference type="NCBIfam" id="TIGR02532">
    <property type="entry name" value="IV_pilin_GFxxxE"/>
    <property type="match status" value="1"/>
</dbReference>
<keyword evidence="6 11" id="KW-0812">Transmembrane</keyword>
<dbReference type="Gene3D" id="3.55.40.10">
    <property type="entry name" value="minor pseudopilin epsh domain"/>
    <property type="match status" value="1"/>
</dbReference>
<organism evidence="13 14">
    <name type="scientific">Pseudidiomarina taiwanensis</name>
    <dbReference type="NCBI Taxonomy" id="337250"/>
    <lineage>
        <taxon>Bacteria</taxon>
        <taxon>Pseudomonadati</taxon>
        <taxon>Pseudomonadota</taxon>
        <taxon>Gammaproteobacteria</taxon>
        <taxon>Alteromonadales</taxon>
        <taxon>Idiomarinaceae</taxon>
        <taxon>Pseudidiomarina</taxon>
    </lineage>
</organism>
<comment type="similarity">
    <text evidence="9">Belongs to the GSP H family.</text>
</comment>
<dbReference type="AlphaFoldDB" id="A0A432ZK50"/>
<evidence type="ECO:0000259" key="12">
    <source>
        <dbReference type="Pfam" id="PF12019"/>
    </source>
</evidence>
<keyword evidence="3" id="KW-1003">Cell membrane</keyword>
<evidence type="ECO:0000256" key="6">
    <source>
        <dbReference type="ARBA" id="ARBA00022692"/>
    </source>
</evidence>
<dbReference type="OrthoDB" id="6238532at2"/>
<comment type="caution">
    <text evidence="13">The sequence shown here is derived from an EMBL/GenBank/DDBJ whole genome shotgun (WGS) entry which is preliminary data.</text>
</comment>
<feature type="domain" description="General secretion pathway GspH" evidence="12">
    <location>
        <begin position="54"/>
        <end position="170"/>
    </location>
</feature>
<evidence type="ECO:0000256" key="7">
    <source>
        <dbReference type="ARBA" id="ARBA00022989"/>
    </source>
</evidence>
<dbReference type="GO" id="GO:0015628">
    <property type="term" value="P:protein secretion by the type II secretion system"/>
    <property type="evidence" value="ECO:0007669"/>
    <property type="project" value="InterPro"/>
</dbReference>
<evidence type="ECO:0000256" key="11">
    <source>
        <dbReference type="SAM" id="Phobius"/>
    </source>
</evidence>
<keyword evidence="5" id="KW-0997">Cell inner membrane</keyword>
<evidence type="ECO:0000256" key="9">
    <source>
        <dbReference type="ARBA" id="ARBA00025772"/>
    </source>
</evidence>
<keyword evidence="7 11" id="KW-1133">Transmembrane helix</keyword>
<keyword evidence="4" id="KW-0488">Methylation</keyword>
<dbReference type="RefSeq" id="WP_126826474.1">
    <property type="nucleotide sequence ID" value="NZ_PIQG01000002.1"/>
</dbReference>
<dbReference type="Proteomes" id="UP000288279">
    <property type="component" value="Unassembled WGS sequence"/>
</dbReference>